<dbReference type="RefSeq" id="WP_100542069.1">
    <property type="nucleotide sequence ID" value="NZ_CP158849.1"/>
</dbReference>
<sequence length="110" mass="12757">MSFGSSERSKKGSTYKRISRIHEDCEESCNNKNVCKALQVPQKPVGTGLPGFAYIYDTTIHLWVPKIVHATNMLKIDEETNTENLEETQTKAKRFFLFLRRYVRKALIFL</sequence>
<gene>
    <name evidence="1" type="ORF">CWD94_03625</name>
</gene>
<evidence type="ECO:0000313" key="1">
    <source>
        <dbReference type="EMBL" id="PJO45128.1"/>
    </source>
</evidence>
<dbReference type="Proteomes" id="UP000232101">
    <property type="component" value="Unassembled WGS sequence"/>
</dbReference>
<protein>
    <submittedName>
        <fullName evidence="1">Uncharacterized protein</fullName>
    </submittedName>
</protein>
<evidence type="ECO:0000313" key="2">
    <source>
        <dbReference type="Proteomes" id="UP000232101"/>
    </source>
</evidence>
<name>A0A2M9QAN2_9BACI</name>
<organism evidence="1 2">
    <name type="scientific">Lysinibacillus xylanilyticus</name>
    <dbReference type="NCBI Taxonomy" id="582475"/>
    <lineage>
        <taxon>Bacteria</taxon>
        <taxon>Bacillati</taxon>
        <taxon>Bacillota</taxon>
        <taxon>Bacilli</taxon>
        <taxon>Bacillales</taxon>
        <taxon>Bacillaceae</taxon>
        <taxon>Lysinibacillus</taxon>
    </lineage>
</organism>
<accession>A0A2M9QAN2</accession>
<proteinExistence type="predicted"/>
<comment type="caution">
    <text evidence="1">The sequence shown here is derived from an EMBL/GenBank/DDBJ whole genome shotgun (WGS) entry which is preliminary data.</text>
</comment>
<dbReference type="AlphaFoldDB" id="A0A2M9QAN2"/>
<reference evidence="1 2" key="1">
    <citation type="submission" date="2017-11" db="EMBL/GenBank/DDBJ databases">
        <title>Bacterial isolate from king chilli rhizosphere.</title>
        <authorList>
            <person name="Takhelmayum P."/>
            <person name="Sarangthem I."/>
        </authorList>
    </citation>
    <scope>NUCLEOTIDE SEQUENCE [LARGE SCALE GENOMIC DNA]</scope>
    <source>
        <strain evidence="2">t26</strain>
    </source>
</reference>
<dbReference type="EMBL" id="PHQY01000321">
    <property type="protein sequence ID" value="PJO45128.1"/>
    <property type="molecule type" value="Genomic_DNA"/>
</dbReference>